<protein>
    <submittedName>
        <fullName evidence="2">Anthocyanidin 3-O-glucosyltransferase</fullName>
    </submittedName>
</protein>
<accession>A0AAD6MJC9</accession>
<organism evidence="2 3">
    <name type="scientific">Populus alba x Populus x berolinensis</name>
    <dbReference type="NCBI Taxonomy" id="444605"/>
    <lineage>
        <taxon>Eukaryota</taxon>
        <taxon>Viridiplantae</taxon>
        <taxon>Streptophyta</taxon>
        <taxon>Embryophyta</taxon>
        <taxon>Tracheophyta</taxon>
        <taxon>Spermatophyta</taxon>
        <taxon>Magnoliopsida</taxon>
        <taxon>eudicotyledons</taxon>
        <taxon>Gunneridae</taxon>
        <taxon>Pentapetalae</taxon>
        <taxon>rosids</taxon>
        <taxon>fabids</taxon>
        <taxon>Malpighiales</taxon>
        <taxon>Salicaceae</taxon>
        <taxon>Saliceae</taxon>
        <taxon>Populus</taxon>
    </lineage>
</organism>
<dbReference type="GO" id="GO:0008194">
    <property type="term" value="F:UDP-glycosyltransferase activity"/>
    <property type="evidence" value="ECO:0007669"/>
    <property type="project" value="InterPro"/>
</dbReference>
<keyword evidence="1" id="KW-0808">Transferase</keyword>
<dbReference type="SUPFAM" id="SSF53756">
    <property type="entry name" value="UDP-Glycosyltransferase/glycogen phosphorylase"/>
    <property type="match status" value="1"/>
</dbReference>
<dbReference type="Proteomes" id="UP001164929">
    <property type="component" value="Chromosome 9"/>
</dbReference>
<gene>
    <name evidence="2" type="ORF">NC653_024090</name>
</gene>
<dbReference type="AlphaFoldDB" id="A0AAD6MJC9"/>
<dbReference type="PANTHER" id="PTHR48045:SF34">
    <property type="entry name" value="ISOFLAVONE 7-O-GLUCOSYLTRANSFERASE 1-LIKE"/>
    <property type="match status" value="1"/>
</dbReference>
<evidence type="ECO:0000313" key="2">
    <source>
        <dbReference type="EMBL" id="KAJ6986401.1"/>
    </source>
</evidence>
<name>A0AAD6MJC9_9ROSI</name>
<keyword evidence="3" id="KW-1185">Reference proteome</keyword>
<evidence type="ECO:0000313" key="3">
    <source>
        <dbReference type="Proteomes" id="UP001164929"/>
    </source>
</evidence>
<dbReference type="InterPro" id="IPR002213">
    <property type="entry name" value="UDP_glucos_trans"/>
</dbReference>
<dbReference type="Pfam" id="PF00201">
    <property type="entry name" value="UDPGT"/>
    <property type="match status" value="1"/>
</dbReference>
<dbReference type="PANTHER" id="PTHR48045">
    <property type="entry name" value="UDP-GLYCOSYLTRANSFERASE 72B1"/>
    <property type="match status" value="1"/>
</dbReference>
<evidence type="ECO:0000256" key="1">
    <source>
        <dbReference type="ARBA" id="ARBA00022679"/>
    </source>
</evidence>
<reference evidence="2" key="1">
    <citation type="journal article" date="2023" name="Mol. Ecol. Resour.">
        <title>Chromosome-level genome assembly of a triploid poplar Populus alba 'Berolinensis'.</title>
        <authorList>
            <person name="Chen S."/>
            <person name="Yu Y."/>
            <person name="Wang X."/>
            <person name="Wang S."/>
            <person name="Zhang T."/>
            <person name="Zhou Y."/>
            <person name="He R."/>
            <person name="Meng N."/>
            <person name="Wang Y."/>
            <person name="Liu W."/>
            <person name="Liu Z."/>
            <person name="Liu J."/>
            <person name="Guo Q."/>
            <person name="Huang H."/>
            <person name="Sederoff R.R."/>
            <person name="Wang G."/>
            <person name="Qu G."/>
            <person name="Chen S."/>
        </authorList>
    </citation>
    <scope>NUCLEOTIDE SEQUENCE</scope>
    <source>
        <strain evidence="2">SC-2020</strain>
    </source>
</reference>
<proteinExistence type="predicted"/>
<dbReference type="EMBL" id="JAQIZT010000009">
    <property type="protein sequence ID" value="KAJ6986401.1"/>
    <property type="molecule type" value="Genomic_DNA"/>
</dbReference>
<comment type="caution">
    <text evidence="2">The sequence shown here is derived from an EMBL/GenBank/DDBJ whole genome shotgun (WGS) entry which is preliminary data.</text>
</comment>
<dbReference type="Gene3D" id="3.40.50.2000">
    <property type="entry name" value="Glycogen Phosphorylase B"/>
    <property type="match status" value="1"/>
</dbReference>
<sequence>MPPPSLPPSTEDTTGCLSWLDSQKSKTVAYISFGTVANIPQSEIEELTEALEASRIPFLWSLRDNIKDCLPNGFLERTIMHGKVVPWAPQTQVLAHSSTGRRIRSRVLAVKELVLKASAPGGHATQAFKTLVEKITLVPVFGLGYPL</sequence>